<dbReference type="Proteomes" id="UP000324222">
    <property type="component" value="Unassembled WGS sequence"/>
</dbReference>
<sequence length="74" mass="8586">MLDSYGPARTSRELSIRIIKSQTFRCFRIPFNFCSVSPIFVHAAFARIHLRTLSTSKQPCLVMYPLQCEHRLPT</sequence>
<organism evidence="1 2">
    <name type="scientific">Portunus trituberculatus</name>
    <name type="common">Swimming crab</name>
    <name type="synonym">Neptunus trituberculatus</name>
    <dbReference type="NCBI Taxonomy" id="210409"/>
    <lineage>
        <taxon>Eukaryota</taxon>
        <taxon>Metazoa</taxon>
        <taxon>Ecdysozoa</taxon>
        <taxon>Arthropoda</taxon>
        <taxon>Crustacea</taxon>
        <taxon>Multicrustacea</taxon>
        <taxon>Malacostraca</taxon>
        <taxon>Eumalacostraca</taxon>
        <taxon>Eucarida</taxon>
        <taxon>Decapoda</taxon>
        <taxon>Pleocyemata</taxon>
        <taxon>Brachyura</taxon>
        <taxon>Eubrachyura</taxon>
        <taxon>Portunoidea</taxon>
        <taxon>Portunidae</taxon>
        <taxon>Portuninae</taxon>
        <taxon>Portunus</taxon>
    </lineage>
</organism>
<comment type="caution">
    <text evidence="1">The sequence shown here is derived from an EMBL/GenBank/DDBJ whole genome shotgun (WGS) entry which is preliminary data.</text>
</comment>
<evidence type="ECO:0000313" key="1">
    <source>
        <dbReference type="EMBL" id="MPC68441.1"/>
    </source>
</evidence>
<proteinExistence type="predicted"/>
<accession>A0A5B7H6Y2</accession>
<dbReference type="AlphaFoldDB" id="A0A5B7H6Y2"/>
<name>A0A5B7H6Y2_PORTR</name>
<protein>
    <submittedName>
        <fullName evidence="1">Uncharacterized protein</fullName>
    </submittedName>
</protein>
<reference evidence="1 2" key="1">
    <citation type="submission" date="2019-05" db="EMBL/GenBank/DDBJ databases">
        <title>Another draft genome of Portunus trituberculatus and its Hox gene families provides insights of decapod evolution.</title>
        <authorList>
            <person name="Jeong J.-H."/>
            <person name="Song I."/>
            <person name="Kim S."/>
            <person name="Choi T."/>
            <person name="Kim D."/>
            <person name="Ryu S."/>
            <person name="Kim W."/>
        </authorList>
    </citation>
    <scope>NUCLEOTIDE SEQUENCE [LARGE SCALE GENOMIC DNA]</scope>
    <source>
        <tissue evidence="1">Muscle</tissue>
    </source>
</reference>
<evidence type="ECO:0000313" key="2">
    <source>
        <dbReference type="Proteomes" id="UP000324222"/>
    </source>
</evidence>
<gene>
    <name evidence="1" type="ORF">E2C01_062643</name>
</gene>
<keyword evidence="2" id="KW-1185">Reference proteome</keyword>
<dbReference type="EMBL" id="VSRR010027848">
    <property type="protein sequence ID" value="MPC68441.1"/>
    <property type="molecule type" value="Genomic_DNA"/>
</dbReference>